<protein>
    <submittedName>
        <fullName evidence="1">Uncharacterized protein</fullName>
    </submittedName>
</protein>
<keyword evidence="2" id="KW-1185">Reference proteome</keyword>
<dbReference type="AlphaFoldDB" id="A0A6G1KCJ5"/>
<name>A0A6G1KCJ5_9PLEO</name>
<reference evidence="1" key="1">
    <citation type="journal article" date="2020" name="Stud. Mycol.">
        <title>101 Dothideomycetes genomes: a test case for predicting lifestyles and emergence of pathogens.</title>
        <authorList>
            <person name="Haridas S."/>
            <person name="Albert R."/>
            <person name="Binder M."/>
            <person name="Bloem J."/>
            <person name="Labutti K."/>
            <person name="Salamov A."/>
            <person name="Andreopoulos B."/>
            <person name="Baker S."/>
            <person name="Barry K."/>
            <person name="Bills G."/>
            <person name="Bluhm B."/>
            <person name="Cannon C."/>
            <person name="Castanera R."/>
            <person name="Culley D."/>
            <person name="Daum C."/>
            <person name="Ezra D."/>
            <person name="Gonzalez J."/>
            <person name="Henrissat B."/>
            <person name="Kuo A."/>
            <person name="Liang C."/>
            <person name="Lipzen A."/>
            <person name="Lutzoni F."/>
            <person name="Magnuson J."/>
            <person name="Mondo S."/>
            <person name="Nolan M."/>
            <person name="Ohm R."/>
            <person name="Pangilinan J."/>
            <person name="Park H.-J."/>
            <person name="Ramirez L."/>
            <person name="Alfaro M."/>
            <person name="Sun H."/>
            <person name="Tritt A."/>
            <person name="Yoshinaga Y."/>
            <person name="Zwiers L.-H."/>
            <person name="Turgeon B."/>
            <person name="Goodwin S."/>
            <person name="Spatafora J."/>
            <person name="Crous P."/>
            <person name="Grigoriev I."/>
        </authorList>
    </citation>
    <scope>NUCLEOTIDE SEQUENCE</scope>
    <source>
        <strain evidence="1">CBS 279.74</strain>
    </source>
</reference>
<sequence>MTLGPWRRAHGGELIPFGPKIWGQSCALTTVTAPVVPIPSLHRSHPIPSHPIPSIPCQSCFSLSTPGPADSPRSISGLLRQWQRGALASCQCGCPRSLGLDERMQGRHATSPMLSSDADRGGVKLDLGSQSSCPTGSHYPSLDFMQYKITTVPTSTQNFTYMYIQGWQAWYGITAEGCICLFPVGHAAVERGQETLRCTLSVELSSRAPALRGNMPSSAVFGGHDSGSLGDVSLAMMTPIAAVVGLSSVHYNGGSFGSSSSQAW</sequence>
<evidence type="ECO:0000313" key="1">
    <source>
        <dbReference type="EMBL" id="KAF2710161.1"/>
    </source>
</evidence>
<organism evidence="1 2">
    <name type="scientific">Pleomassaria siparia CBS 279.74</name>
    <dbReference type="NCBI Taxonomy" id="1314801"/>
    <lineage>
        <taxon>Eukaryota</taxon>
        <taxon>Fungi</taxon>
        <taxon>Dikarya</taxon>
        <taxon>Ascomycota</taxon>
        <taxon>Pezizomycotina</taxon>
        <taxon>Dothideomycetes</taxon>
        <taxon>Pleosporomycetidae</taxon>
        <taxon>Pleosporales</taxon>
        <taxon>Pleomassariaceae</taxon>
        <taxon>Pleomassaria</taxon>
    </lineage>
</organism>
<dbReference type="EMBL" id="MU005769">
    <property type="protein sequence ID" value="KAF2710161.1"/>
    <property type="molecule type" value="Genomic_DNA"/>
</dbReference>
<gene>
    <name evidence="1" type="ORF">K504DRAFT_454493</name>
</gene>
<dbReference type="Proteomes" id="UP000799428">
    <property type="component" value="Unassembled WGS sequence"/>
</dbReference>
<evidence type="ECO:0000313" key="2">
    <source>
        <dbReference type="Proteomes" id="UP000799428"/>
    </source>
</evidence>
<accession>A0A6G1KCJ5</accession>
<proteinExistence type="predicted"/>